<gene>
    <name evidence="2" type="ORF">DUI87_22103</name>
</gene>
<evidence type="ECO:0000313" key="2">
    <source>
        <dbReference type="EMBL" id="RMC01315.1"/>
    </source>
</evidence>
<comment type="caution">
    <text evidence="2">The sequence shown here is derived from an EMBL/GenBank/DDBJ whole genome shotgun (WGS) entry which is preliminary data.</text>
</comment>
<sequence length="351" mass="38352">MARAAAAAGRILGESRERGERSWELRKSKLGMIPLWEDREGITQLGERGKGKTPLKNPTDGAGTCSSLGFIREILWNVPGRTGQLFREKKRWEKPGIPETPNPLRWSKGKLSQPGSMAEGLQNPGMVWMGKDLKSHPIPTPSMGRDTSHDPRWIQIPISNLALDTSRDPGAATANLGIPEFPVPHHPPSREFPMPKIPAQSPLSQWEAIPCVPPNFSLRPVFIPFRSGGLTRNSTCRFPGRNPGNARQFGYQTEGKGAGNGGSFPVFIPDLGSAPVELGLWEEIPRFQGFSKSQSLNSRDTPRANPSILGIMDEKILQFQGFSKSRSLNSTDTPGANPSIPGILQAPVSQF</sequence>
<keyword evidence="3" id="KW-1185">Reference proteome</keyword>
<dbReference type="OrthoDB" id="9220271at2759"/>
<organism evidence="2 3">
    <name type="scientific">Hirundo rustica rustica</name>
    <dbReference type="NCBI Taxonomy" id="333673"/>
    <lineage>
        <taxon>Eukaryota</taxon>
        <taxon>Metazoa</taxon>
        <taxon>Chordata</taxon>
        <taxon>Craniata</taxon>
        <taxon>Vertebrata</taxon>
        <taxon>Euteleostomi</taxon>
        <taxon>Archelosauria</taxon>
        <taxon>Archosauria</taxon>
        <taxon>Dinosauria</taxon>
        <taxon>Saurischia</taxon>
        <taxon>Theropoda</taxon>
        <taxon>Coelurosauria</taxon>
        <taxon>Aves</taxon>
        <taxon>Neognathae</taxon>
        <taxon>Neoaves</taxon>
        <taxon>Telluraves</taxon>
        <taxon>Australaves</taxon>
        <taxon>Passeriformes</taxon>
        <taxon>Sylvioidea</taxon>
        <taxon>Hirundinidae</taxon>
        <taxon>Hirundo</taxon>
    </lineage>
</organism>
<dbReference type="AlphaFoldDB" id="A0A3M0JKT5"/>
<feature type="region of interest" description="Disordered" evidence="1">
    <location>
        <begin position="94"/>
        <end position="116"/>
    </location>
</feature>
<evidence type="ECO:0000256" key="1">
    <source>
        <dbReference type="SAM" id="MobiDB-lite"/>
    </source>
</evidence>
<protein>
    <submittedName>
        <fullName evidence="2">Uncharacterized protein</fullName>
    </submittedName>
</protein>
<dbReference type="EMBL" id="QRBI01000138">
    <property type="protein sequence ID" value="RMC01315.1"/>
    <property type="molecule type" value="Genomic_DNA"/>
</dbReference>
<reference evidence="2 3" key="1">
    <citation type="submission" date="2018-07" db="EMBL/GenBank/DDBJ databases">
        <title>A high quality draft genome assembly of the barn swallow (H. rustica rustica).</title>
        <authorList>
            <person name="Formenti G."/>
            <person name="Chiara M."/>
            <person name="Poveda L."/>
            <person name="Francoijs K.-J."/>
            <person name="Bonisoli-Alquati A."/>
            <person name="Canova L."/>
            <person name="Gianfranceschi L."/>
            <person name="Horner D.S."/>
            <person name="Saino N."/>
        </authorList>
    </citation>
    <scope>NUCLEOTIDE SEQUENCE [LARGE SCALE GENOMIC DNA]</scope>
    <source>
        <strain evidence="2">Chelidonia</strain>
        <tissue evidence="2">Blood</tissue>
    </source>
</reference>
<evidence type="ECO:0000313" key="3">
    <source>
        <dbReference type="Proteomes" id="UP000269221"/>
    </source>
</evidence>
<dbReference type="Proteomes" id="UP000269221">
    <property type="component" value="Unassembled WGS sequence"/>
</dbReference>
<accession>A0A3M0JKT5</accession>
<proteinExistence type="predicted"/>
<name>A0A3M0JKT5_HIRRU</name>